<dbReference type="Pfam" id="PF08241">
    <property type="entry name" value="Methyltransf_11"/>
    <property type="match status" value="1"/>
</dbReference>
<name>A0A4R3RA81_9HYPH</name>
<evidence type="ECO:0000313" key="2">
    <source>
        <dbReference type="EMBL" id="TCU32290.1"/>
    </source>
</evidence>
<feature type="domain" description="Methyltransferase type 11" evidence="1">
    <location>
        <begin position="103"/>
        <end position="149"/>
    </location>
</feature>
<accession>A0A4R3RA81</accession>
<reference evidence="2 3" key="1">
    <citation type="submission" date="2019-03" db="EMBL/GenBank/DDBJ databases">
        <title>Genomic Encyclopedia of Type Strains, Phase IV (KMG-V): Genome sequencing to study the core and pangenomes of soil and plant-associated prokaryotes.</title>
        <authorList>
            <person name="Whitman W."/>
        </authorList>
    </citation>
    <scope>NUCLEOTIDE SEQUENCE [LARGE SCALE GENOMIC DNA]</scope>
    <source>
        <strain evidence="2 3">IE4868</strain>
    </source>
</reference>
<evidence type="ECO:0000259" key="1">
    <source>
        <dbReference type="Pfam" id="PF08241"/>
    </source>
</evidence>
<gene>
    <name evidence="2" type="ORF">EV129_12179</name>
</gene>
<keyword evidence="2" id="KW-0489">Methyltransferase</keyword>
<sequence>MSEDAVQLKKNQILAMPEETAKVVERAAREIVKSKRAKRFFDDAYAFNYSKLELDRRPFLNIGPGSFRHPYWRTADKKYDGQAWTEARRGVQQAPVDYYWDAYSGERIAEREKFFSVVYTSHVIEHLFPQDVSFLFSEAKRVLKEGGIIRVVCPDAGLMARAYQDEDWMYFLHYLNVKTSRLSKSVQSLSAIELRRISAQFLIDWVSLAIHPDNPKRLTIAECPAFLDRYDDIYEALDAACALSDRETNKTAGAHVNWFTFEKLEAILMKAGFTDICRSGYLQSRVPILRDGTHFDRTDPEMSLFVEARA</sequence>
<comment type="caution">
    <text evidence="2">The sequence shown here is derived from an EMBL/GenBank/DDBJ whole genome shotgun (WGS) entry which is preliminary data.</text>
</comment>
<dbReference type="Proteomes" id="UP000295507">
    <property type="component" value="Unassembled WGS sequence"/>
</dbReference>
<dbReference type="InterPro" id="IPR013216">
    <property type="entry name" value="Methyltransf_11"/>
</dbReference>
<dbReference type="AlphaFoldDB" id="A0A4R3RA81"/>
<proteinExistence type="predicted"/>
<dbReference type="InterPro" id="IPR029063">
    <property type="entry name" value="SAM-dependent_MTases_sf"/>
</dbReference>
<keyword evidence="2" id="KW-0808">Transferase</keyword>
<organism evidence="2 3">
    <name type="scientific">Rhizobium azibense</name>
    <dbReference type="NCBI Taxonomy" id="1136135"/>
    <lineage>
        <taxon>Bacteria</taxon>
        <taxon>Pseudomonadati</taxon>
        <taxon>Pseudomonadota</taxon>
        <taxon>Alphaproteobacteria</taxon>
        <taxon>Hyphomicrobiales</taxon>
        <taxon>Rhizobiaceae</taxon>
        <taxon>Rhizobium/Agrobacterium group</taxon>
        <taxon>Rhizobium</taxon>
    </lineage>
</organism>
<evidence type="ECO:0000313" key="3">
    <source>
        <dbReference type="Proteomes" id="UP000295507"/>
    </source>
</evidence>
<dbReference type="GO" id="GO:0008757">
    <property type="term" value="F:S-adenosylmethionine-dependent methyltransferase activity"/>
    <property type="evidence" value="ECO:0007669"/>
    <property type="project" value="InterPro"/>
</dbReference>
<dbReference type="GO" id="GO:0032259">
    <property type="term" value="P:methylation"/>
    <property type="evidence" value="ECO:0007669"/>
    <property type="project" value="UniProtKB-KW"/>
</dbReference>
<dbReference type="SUPFAM" id="SSF53335">
    <property type="entry name" value="S-adenosyl-L-methionine-dependent methyltransferases"/>
    <property type="match status" value="1"/>
</dbReference>
<dbReference type="RefSeq" id="WP_132553861.1">
    <property type="nucleotide sequence ID" value="NZ_SMBK01000021.1"/>
</dbReference>
<dbReference type="Gene3D" id="3.40.50.150">
    <property type="entry name" value="Vaccinia Virus protein VP39"/>
    <property type="match status" value="1"/>
</dbReference>
<protein>
    <submittedName>
        <fullName evidence="2">Methyltransferase family protein</fullName>
    </submittedName>
</protein>
<dbReference type="EMBL" id="SMBK01000021">
    <property type="protein sequence ID" value="TCU32290.1"/>
    <property type="molecule type" value="Genomic_DNA"/>
</dbReference>